<dbReference type="Proteomes" id="UP000299102">
    <property type="component" value="Unassembled WGS sequence"/>
</dbReference>
<evidence type="ECO:0000313" key="2">
    <source>
        <dbReference type="EMBL" id="GBP09942.1"/>
    </source>
</evidence>
<feature type="region of interest" description="Disordered" evidence="1">
    <location>
        <begin position="12"/>
        <end position="35"/>
    </location>
</feature>
<protein>
    <submittedName>
        <fullName evidence="2">Uncharacterized protein</fullName>
    </submittedName>
</protein>
<accession>A0A4C1T6A6</accession>
<organism evidence="2 3">
    <name type="scientific">Eumeta variegata</name>
    <name type="common">Bagworm moth</name>
    <name type="synonym">Eumeta japonica</name>
    <dbReference type="NCBI Taxonomy" id="151549"/>
    <lineage>
        <taxon>Eukaryota</taxon>
        <taxon>Metazoa</taxon>
        <taxon>Ecdysozoa</taxon>
        <taxon>Arthropoda</taxon>
        <taxon>Hexapoda</taxon>
        <taxon>Insecta</taxon>
        <taxon>Pterygota</taxon>
        <taxon>Neoptera</taxon>
        <taxon>Endopterygota</taxon>
        <taxon>Lepidoptera</taxon>
        <taxon>Glossata</taxon>
        <taxon>Ditrysia</taxon>
        <taxon>Tineoidea</taxon>
        <taxon>Psychidae</taxon>
        <taxon>Oiketicinae</taxon>
        <taxon>Eumeta</taxon>
    </lineage>
</organism>
<reference evidence="2 3" key="1">
    <citation type="journal article" date="2019" name="Commun. Biol.">
        <title>The bagworm genome reveals a unique fibroin gene that provides high tensile strength.</title>
        <authorList>
            <person name="Kono N."/>
            <person name="Nakamura H."/>
            <person name="Ohtoshi R."/>
            <person name="Tomita M."/>
            <person name="Numata K."/>
            <person name="Arakawa K."/>
        </authorList>
    </citation>
    <scope>NUCLEOTIDE SEQUENCE [LARGE SCALE GENOMIC DNA]</scope>
</reference>
<evidence type="ECO:0000313" key="3">
    <source>
        <dbReference type="Proteomes" id="UP000299102"/>
    </source>
</evidence>
<evidence type="ECO:0000256" key="1">
    <source>
        <dbReference type="SAM" id="MobiDB-lite"/>
    </source>
</evidence>
<keyword evidence="3" id="KW-1185">Reference proteome</keyword>
<feature type="region of interest" description="Disordered" evidence="1">
    <location>
        <begin position="64"/>
        <end position="99"/>
    </location>
</feature>
<feature type="compositionally biased region" description="Polar residues" evidence="1">
    <location>
        <begin position="84"/>
        <end position="99"/>
    </location>
</feature>
<dbReference type="EMBL" id="BGZK01004611">
    <property type="protein sequence ID" value="GBP09942.1"/>
    <property type="molecule type" value="Genomic_DNA"/>
</dbReference>
<proteinExistence type="predicted"/>
<sequence>MGECSVAVFAIDGAETREEMSPRPAPPPTPRAAHPNWTQYEVCSIRFTSKSCMKRDASRWRRWRSSAARRADAYGDSPRRAGQRLSSAGCTATTGNSDK</sequence>
<name>A0A4C1T6A6_EUMVA</name>
<comment type="caution">
    <text evidence="2">The sequence shown here is derived from an EMBL/GenBank/DDBJ whole genome shotgun (WGS) entry which is preliminary data.</text>
</comment>
<feature type="compositionally biased region" description="Basic and acidic residues" evidence="1">
    <location>
        <begin position="69"/>
        <end position="79"/>
    </location>
</feature>
<dbReference type="AlphaFoldDB" id="A0A4C1T6A6"/>
<gene>
    <name evidence="2" type="ORF">EVAR_61969_1</name>
</gene>